<dbReference type="GO" id="GO:0016747">
    <property type="term" value="F:acyltransferase activity, transferring groups other than amino-acyl groups"/>
    <property type="evidence" value="ECO:0007669"/>
    <property type="project" value="InterPro"/>
</dbReference>
<dbReference type="Pfam" id="PF00583">
    <property type="entry name" value="Acetyltransf_1"/>
    <property type="match status" value="1"/>
</dbReference>
<organism evidence="1 2">
    <name type="scientific">Prevotella nigrescens</name>
    <dbReference type="NCBI Taxonomy" id="28133"/>
    <lineage>
        <taxon>Bacteria</taxon>
        <taxon>Pseudomonadati</taxon>
        <taxon>Bacteroidota</taxon>
        <taxon>Bacteroidia</taxon>
        <taxon>Bacteroidales</taxon>
        <taxon>Prevotellaceae</taxon>
        <taxon>Prevotella</taxon>
    </lineage>
</organism>
<dbReference type="PANTHER" id="PTHR43415">
    <property type="entry name" value="SPERMIDINE N(1)-ACETYLTRANSFERASE"/>
    <property type="match status" value="1"/>
</dbReference>
<protein>
    <submittedName>
        <fullName evidence="1">GNAT family N-acetyltransferase</fullName>
    </submittedName>
</protein>
<dbReference type="AlphaFoldDB" id="A0A9D5WVI2"/>
<sequence length="152" mass="17757">MGDVRIEKGINKNNALLLCKWSNEQGKEFQEQWMGPKISYPLNYGKIKELENVFSIFNQGEFIGMIQEVRIDKDNIHIGRFVIDPRKTGLGLGTEALKRFVDFIFGSDNIKSISLTVFDFNQRAKRIYEKVGFEINEVIEAPKLKYIMKRYR</sequence>
<reference evidence="1" key="1">
    <citation type="submission" date="2020-04" db="EMBL/GenBank/DDBJ databases">
        <title>Deep metagenomics examines the oral microbiome during advanced dental caries in children, revealing novel taxa and co-occurrences with host molecules.</title>
        <authorList>
            <person name="Baker J.L."/>
            <person name="Morton J.T."/>
            <person name="Dinis M."/>
            <person name="Alvarez R."/>
            <person name="Tran N.C."/>
            <person name="Knight R."/>
            <person name="Edlund A."/>
        </authorList>
    </citation>
    <scope>NUCLEOTIDE SEQUENCE</scope>
    <source>
        <strain evidence="1">JCVI_32_bin.50</strain>
    </source>
</reference>
<dbReference type="InterPro" id="IPR016181">
    <property type="entry name" value="Acyl_CoA_acyltransferase"/>
</dbReference>
<evidence type="ECO:0000313" key="1">
    <source>
        <dbReference type="EMBL" id="MBF1446401.1"/>
    </source>
</evidence>
<dbReference type="InterPro" id="IPR000182">
    <property type="entry name" value="GNAT_dom"/>
</dbReference>
<accession>A0A9D5WVI2</accession>
<dbReference type="SUPFAM" id="SSF55729">
    <property type="entry name" value="Acyl-CoA N-acyltransferases (Nat)"/>
    <property type="match status" value="1"/>
</dbReference>
<dbReference type="EMBL" id="JABZTM010000023">
    <property type="protein sequence ID" value="MBF1446401.1"/>
    <property type="molecule type" value="Genomic_DNA"/>
</dbReference>
<dbReference type="Gene3D" id="3.40.630.30">
    <property type="match status" value="1"/>
</dbReference>
<dbReference type="PROSITE" id="PS51186">
    <property type="entry name" value="GNAT"/>
    <property type="match status" value="1"/>
</dbReference>
<comment type="caution">
    <text evidence="1">The sequence shown here is derived from an EMBL/GenBank/DDBJ whole genome shotgun (WGS) entry which is preliminary data.</text>
</comment>
<dbReference type="RefSeq" id="WP_036882038.1">
    <property type="nucleotide sequence ID" value="NZ_CAJZDG010000055.1"/>
</dbReference>
<evidence type="ECO:0000313" key="2">
    <source>
        <dbReference type="Proteomes" id="UP000787419"/>
    </source>
</evidence>
<name>A0A9D5WVI2_9BACT</name>
<dbReference type="CDD" id="cd04301">
    <property type="entry name" value="NAT_SF"/>
    <property type="match status" value="1"/>
</dbReference>
<gene>
    <name evidence="1" type="ORF">HXN55_03290</name>
</gene>
<dbReference type="Proteomes" id="UP000787419">
    <property type="component" value="Unassembled WGS sequence"/>
</dbReference>
<dbReference type="PANTHER" id="PTHR43415:SF3">
    <property type="entry name" value="GNAT-FAMILY ACETYLTRANSFERASE"/>
    <property type="match status" value="1"/>
</dbReference>
<proteinExistence type="predicted"/>